<dbReference type="RefSeq" id="WP_307148845.1">
    <property type="nucleotide sequence ID" value="NZ_JAUSTU010000002.1"/>
</dbReference>
<dbReference type="Proteomes" id="UP001231362">
    <property type="component" value="Unassembled WGS sequence"/>
</dbReference>
<sequence>MTTEALIQKNHSPKIIASVGALFAFGSISMNAYSSSMIGNSPIIEHIFYEEQTNTPEISTMGARFDRIEEVRELFPVIRDFSEEELLIYNKSLDSLFEKTGVNIFEL</sequence>
<evidence type="ECO:0000313" key="3">
    <source>
        <dbReference type="Proteomes" id="UP001231362"/>
    </source>
</evidence>
<keyword evidence="1" id="KW-0472">Membrane</keyword>
<organism evidence="2 3">
    <name type="scientific">Anoxybacillus andreesenii</name>
    <dbReference type="NCBI Taxonomy" id="1325932"/>
    <lineage>
        <taxon>Bacteria</taxon>
        <taxon>Bacillati</taxon>
        <taxon>Bacillota</taxon>
        <taxon>Bacilli</taxon>
        <taxon>Bacillales</taxon>
        <taxon>Anoxybacillaceae</taxon>
        <taxon>Anoxybacillus</taxon>
    </lineage>
</organism>
<keyword evidence="3" id="KW-1185">Reference proteome</keyword>
<dbReference type="EMBL" id="JAUSTU010000002">
    <property type="protein sequence ID" value="MDQ0154230.1"/>
    <property type="molecule type" value="Genomic_DNA"/>
</dbReference>
<accession>A0ABT9V002</accession>
<evidence type="ECO:0000313" key="2">
    <source>
        <dbReference type="EMBL" id="MDQ0154230.1"/>
    </source>
</evidence>
<evidence type="ECO:0000256" key="1">
    <source>
        <dbReference type="SAM" id="Phobius"/>
    </source>
</evidence>
<reference evidence="2 3" key="1">
    <citation type="submission" date="2023-07" db="EMBL/GenBank/DDBJ databases">
        <title>Genomic Encyclopedia of Type Strains, Phase IV (KMG-IV): sequencing the most valuable type-strain genomes for metagenomic binning, comparative biology and taxonomic classification.</title>
        <authorList>
            <person name="Goeker M."/>
        </authorList>
    </citation>
    <scope>NUCLEOTIDE SEQUENCE [LARGE SCALE GENOMIC DNA]</scope>
    <source>
        <strain evidence="2 3">DSM 23948</strain>
    </source>
</reference>
<gene>
    <name evidence="2" type="ORF">J2S07_000534</name>
</gene>
<name>A0ABT9V002_9BACL</name>
<proteinExistence type="predicted"/>
<protein>
    <submittedName>
        <fullName evidence="2">Uncharacterized protein</fullName>
    </submittedName>
</protein>
<feature type="transmembrane region" description="Helical" evidence="1">
    <location>
        <begin position="15"/>
        <end position="33"/>
    </location>
</feature>
<keyword evidence="1" id="KW-1133">Transmembrane helix</keyword>
<comment type="caution">
    <text evidence="2">The sequence shown here is derived from an EMBL/GenBank/DDBJ whole genome shotgun (WGS) entry which is preliminary data.</text>
</comment>
<keyword evidence="1" id="KW-0812">Transmembrane</keyword>